<accession>A0ABR0AKF8</accession>
<dbReference type="PANTHER" id="PTHR24292:SF102">
    <property type="entry name" value="CYTOCHROME P450 FAMILY-RELATED"/>
    <property type="match status" value="1"/>
</dbReference>
<dbReference type="Gene3D" id="1.10.630.10">
    <property type="entry name" value="Cytochrome P450"/>
    <property type="match status" value="1"/>
</dbReference>
<evidence type="ECO:0000313" key="15">
    <source>
        <dbReference type="EMBL" id="KAK4025609.1"/>
    </source>
</evidence>
<keyword evidence="7 14" id="KW-0479">Metal-binding</keyword>
<evidence type="ECO:0000256" key="2">
    <source>
        <dbReference type="ARBA" id="ARBA00003690"/>
    </source>
</evidence>
<evidence type="ECO:0000256" key="9">
    <source>
        <dbReference type="ARBA" id="ARBA00022848"/>
    </source>
</evidence>
<evidence type="ECO:0000256" key="6">
    <source>
        <dbReference type="ARBA" id="ARBA00022617"/>
    </source>
</evidence>
<comment type="subcellular location">
    <subcellularLocation>
        <location evidence="4">Endoplasmic reticulum membrane</location>
        <topology evidence="4">Peripheral membrane protein</topology>
    </subcellularLocation>
    <subcellularLocation>
        <location evidence="3">Microsome membrane</location>
        <topology evidence="3">Peripheral membrane protein</topology>
    </subcellularLocation>
</comment>
<reference evidence="15 16" key="1">
    <citation type="journal article" date="2023" name="Nucleic Acids Res.">
        <title>The hologenome of Daphnia magna reveals possible DNA methylation and microbiome-mediated evolution of the host genome.</title>
        <authorList>
            <person name="Chaturvedi A."/>
            <person name="Li X."/>
            <person name="Dhandapani V."/>
            <person name="Marshall H."/>
            <person name="Kissane S."/>
            <person name="Cuenca-Cambronero M."/>
            <person name="Asole G."/>
            <person name="Calvet F."/>
            <person name="Ruiz-Romero M."/>
            <person name="Marangio P."/>
            <person name="Guigo R."/>
            <person name="Rago D."/>
            <person name="Mirbahai L."/>
            <person name="Eastwood N."/>
            <person name="Colbourne J.K."/>
            <person name="Zhou J."/>
            <person name="Mallon E."/>
            <person name="Orsini L."/>
        </authorList>
    </citation>
    <scope>NUCLEOTIDE SEQUENCE [LARGE SCALE GENOMIC DNA]</scope>
    <source>
        <strain evidence="15">LRV0_1</strain>
    </source>
</reference>
<dbReference type="InterPro" id="IPR036396">
    <property type="entry name" value="Cyt_P450_sf"/>
</dbReference>
<proteinExistence type="inferred from homology"/>
<protein>
    <submittedName>
        <fullName evidence="15">Uncharacterized protein</fullName>
    </submittedName>
</protein>
<keyword evidence="13" id="KW-0472">Membrane</keyword>
<keyword evidence="8" id="KW-0256">Endoplasmic reticulum</keyword>
<evidence type="ECO:0000256" key="10">
    <source>
        <dbReference type="ARBA" id="ARBA00023002"/>
    </source>
</evidence>
<keyword evidence="10 14" id="KW-0560">Oxidoreductase</keyword>
<evidence type="ECO:0000313" key="16">
    <source>
        <dbReference type="Proteomes" id="UP001234178"/>
    </source>
</evidence>
<keyword evidence="11 14" id="KW-0408">Iron</keyword>
<evidence type="ECO:0000256" key="12">
    <source>
        <dbReference type="ARBA" id="ARBA00023033"/>
    </source>
</evidence>
<comment type="caution">
    <text evidence="15">The sequence shown here is derived from an EMBL/GenBank/DDBJ whole genome shotgun (WGS) entry which is preliminary data.</text>
</comment>
<dbReference type="EMBL" id="JAOYFB010000038">
    <property type="protein sequence ID" value="KAK4025609.1"/>
    <property type="molecule type" value="Genomic_DNA"/>
</dbReference>
<dbReference type="InterPro" id="IPR002403">
    <property type="entry name" value="Cyt_P450_E_grp-IV"/>
</dbReference>
<name>A0ABR0AKF8_9CRUS</name>
<dbReference type="Pfam" id="PF00067">
    <property type="entry name" value="p450"/>
    <property type="match status" value="1"/>
</dbReference>
<keyword evidence="9" id="KW-0492">Microsome</keyword>
<comment type="similarity">
    <text evidence="5 14">Belongs to the cytochrome P450 family.</text>
</comment>
<evidence type="ECO:0000256" key="5">
    <source>
        <dbReference type="ARBA" id="ARBA00010617"/>
    </source>
</evidence>
<dbReference type="InterPro" id="IPR050476">
    <property type="entry name" value="Insect_CytP450_Detox"/>
</dbReference>
<dbReference type="InterPro" id="IPR017972">
    <property type="entry name" value="Cyt_P450_CS"/>
</dbReference>
<evidence type="ECO:0000256" key="3">
    <source>
        <dbReference type="ARBA" id="ARBA00004174"/>
    </source>
</evidence>
<comment type="cofactor">
    <cofactor evidence="1">
        <name>heme</name>
        <dbReference type="ChEBI" id="CHEBI:30413"/>
    </cofactor>
</comment>
<comment type="function">
    <text evidence="2">May be involved in the metabolism of insect hormones and in the breakdown of synthetic insecticides.</text>
</comment>
<organism evidence="15 16">
    <name type="scientific">Daphnia magna</name>
    <dbReference type="NCBI Taxonomy" id="35525"/>
    <lineage>
        <taxon>Eukaryota</taxon>
        <taxon>Metazoa</taxon>
        <taxon>Ecdysozoa</taxon>
        <taxon>Arthropoda</taxon>
        <taxon>Crustacea</taxon>
        <taxon>Branchiopoda</taxon>
        <taxon>Diplostraca</taxon>
        <taxon>Cladocera</taxon>
        <taxon>Anomopoda</taxon>
        <taxon>Daphniidae</taxon>
        <taxon>Daphnia</taxon>
    </lineage>
</organism>
<evidence type="ECO:0000256" key="14">
    <source>
        <dbReference type="RuleBase" id="RU000461"/>
    </source>
</evidence>
<dbReference type="PRINTS" id="PR00385">
    <property type="entry name" value="P450"/>
</dbReference>
<keyword evidence="12 14" id="KW-0503">Monooxygenase</keyword>
<gene>
    <name evidence="15" type="ORF">OUZ56_014668</name>
</gene>
<evidence type="ECO:0000256" key="11">
    <source>
        <dbReference type="ARBA" id="ARBA00023004"/>
    </source>
</evidence>
<evidence type="ECO:0000256" key="4">
    <source>
        <dbReference type="ARBA" id="ARBA00004406"/>
    </source>
</evidence>
<dbReference type="PANTHER" id="PTHR24292">
    <property type="entry name" value="CYTOCHROME P450"/>
    <property type="match status" value="1"/>
</dbReference>
<keyword evidence="16" id="KW-1185">Reference proteome</keyword>
<keyword evidence="6 14" id="KW-0349">Heme</keyword>
<dbReference type="PRINTS" id="PR00465">
    <property type="entry name" value="EP450IV"/>
</dbReference>
<evidence type="ECO:0000256" key="7">
    <source>
        <dbReference type="ARBA" id="ARBA00022723"/>
    </source>
</evidence>
<dbReference type="SUPFAM" id="SSF48264">
    <property type="entry name" value="Cytochrome P450"/>
    <property type="match status" value="1"/>
</dbReference>
<dbReference type="Proteomes" id="UP001234178">
    <property type="component" value="Unassembled WGS sequence"/>
</dbReference>
<dbReference type="PROSITE" id="PS00086">
    <property type="entry name" value="CYTOCHROME_P450"/>
    <property type="match status" value="1"/>
</dbReference>
<evidence type="ECO:0000256" key="13">
    <source>
        <dbReference type="ARBA" id="ARBA00023136"/>
    </source>
</evidence>
<sequence length="175" mass="20590">MAKIEEHGEVCHEMVKDMPYLEMVIQEVLRFYPPVLRLERQCTKDYSYDNGRIQIKKGHIVTMPAYALHHMEEYYPDPEKIDPERWCAENKAKRNPQSFVAFGLGPRNCFGMRFAMEEMKIAIATMVQKFRVFPVKETSEKLRFFDGFSLLIQHFDAIVGVEFRQSTTADRKSKN</sequence>
<evidence type="ECO:0000256" key="8">
    <source>
        <dbReference type="ARBA" id="ARBA00022824"/>
    </source>
</evidence>
<evidence type="ECO:0000256" key="1">
    <source>
        <dbReference type="ARBA" id="ARBA00001971"/>
    </source>
</evidence>
<dbReference type="InterPro" id="IPR001128">
    <property type="entry name" value="Cyt_P450"/>
</dbReference>